<keyword evidence="2" id="KW-0472">Membrane</keyword>
<accession>A0AAN5CEJ2</accession>
<feature type="transmembrane region" description="Helical" evidence="2">
    <location>
        <begin position="65"/>
        <end position="87"/>
    </location>
</feature>
<evidence type="ECO:0000313" key="3">
    <source>
        <dbReference type="EMBL" id="GMR40009.1"/>
    </source>
</evidence>
<feature type="non-terminal residue" evidence="3">
    <location>
        <position position="1"/>
    </location>
</feature>
<keyword evidence="2" id="KW-0812">Transmembrane</keyword>
<sequence length="113" mass="13577">ISCYFCNIFWRIHQFFRSSFESKPSILTVIYHIRSPGTMILEIIRQLQRRYDRMNPEDRQVLEMNLRLLPFIIFWIVTITFTVYTGYPEWVRDKSTSKSDSISSPDFDNIKGN</sequence>
<reference evidence="4" key="1">
    <citation type="submission" date="2022-10" db="EMBL/GenBank/DDBJ databases">
        <title>Genome assembly of Pristionchus species.</title>
        <authorList>
            <person name="Yoshida K."/>
            <person name="Sommer R.J."/>
        </authorList>
    </citation>
    <scope>NUCLEOTIDE SEQUENCE [LARGE SCALE GENOMIC DNA]</scope>
    <source>
        <strain evidence="4">RS5460</strain>
    </source>
</reference>
<evidence type="ECO:0000313" key="4">
    <source>
        <dbReference type="Proteomes" id="UP001328107"/>
    </source>
</evidence>
<keyword evidence="4" id="KW-1185">Reference proteome</keyword>
<name>A0AAN5CEJ2_9BILA</name>
<comment type="caution">
    <text evidence="3">The sequence shown here is derived from an EMBL/GenBank/DDBJ whole genome shotgun (WGS) entry which is preliminary data.</text>
</comment>
<evidence type="ECO:0000256" key="2">
    <source>
        <dbReference type="SAM" id="Phobius"/>
    </source>
</evidence>
<protein>
    <submittedName>
        <fullName evidence="3">Uncharacterized protein</fullName>
    </submittedName>
</protein>
<dbReference type="Proteomes" id="UP001328107">
    <property type="component" value="Unassembled WGS sequence"/>
</dbReference>
<dbReference type="EMBL" id="BTRK01000003">
    <property type="protein sequence ID" value="GMR40009.1"/>
    <property type="molecule type" value="Genomic_DNA"/>
</dbReference>
<feature type="region of interest" description="Disordered" evidence="1">
    <location>
        <begin position="93"/>
        <end position="113"/>
    </location>
</feature>
<dbReference type="AlphaFoldDB" id="A0AAN5CEJ2"/>
<feature type="compositionally biased region" description="Low complexity" evidence="1">
    <location>
        <begin position="98"/>
        <end position="107"/>
    </location>
</feature>
<proteinExistence type="predicted"/>
<organism evidence="3 4">
    <name type="scientific">Pristionchus mayeri</name>
    <dbReference type="NCBI Taxonomy" id="1317129"/>
    <lineage>
        <taxon>Eukaryota</taxon>
        <taxon>Metazoa</taxon>
        <taxon>Ecdysozoa</taxon>
        <taxon>Nematoda</taxon>
        <taxon>Chromadorea</taxon>
        <taxon>Rhabditida</taxon>
        <taxon>Rhabditina</taxon>
        <taxon>Diplogasteromorpha</taxon>
        <taxon>Diplogasteroidea</taxon>
        <taxon>Neodiplogasteridae</taxon>
        <taxon>Pristionchus</taxon>
    </lineage>
</organism>
<gene>
    <name evidence="3" type="ORF">PMAYCL1PPCAC_10204</name>
</gene>
<evidence type="ECO:0000256" key="1">
    <source>
        <dbReference type="SAM" id="MobiDB-lite"/>
    </source>
</evidence>
<keyword evidence="2" id="KW-1133">Transmembrane helix</keyword>